<sequence>MLAGAGTAVAAPLVSAQVLAPAEVRDRVTDESGVLSRAQAEELNAKITQIQSETQRILYVVYVPSFGGQDAESFARSIVNSRGENTAALVVATDDRLGGVFTGSQWSNSEREAMWDAAYSSLAGGDWGAAGLAAADAALGNGSGAGANGGSGGGAGWLAAGGAAVVAAGGGIWAVNRRKTKKNQKEVLESARQIEPGNTGRLASLDLDTLDKLAHEELSSTDESIRRGKEELDIAIAEFGPERARPFIKAMNHSTTTLQRAFSIRQQLDDAIPESPEQRRQMLVEIVSSCGKADDALDAQATQFAEMRNLLVNASSTLDELTQRTVDLRARLPLAEQTLGELTSRYAESMLRSVADNAEMAKVSLEEAERNIETGRGLLTKPAGEQGGLVGAIRDAERAAELTDKLLSGIEHAETNIGEAKATLAALIAEVDGEINEARELEGAGKANGTDADWAQLEDVVSRAETAVAEARSNGETDPLGSHTALTTIDSELDDQLDRVRAKTADRARALEMHRQQMSSAQSQIQQAEDVIASRGRIIGATARTKLATAKRGLAMAMQTQGSDIRLATEYARQATQNAQSALHFAHTDIEHYRSQQRARQRASTGGDLITGMVLGSILGGGGGFGGGFGGGGGGFSGGGGGGGFTGGAF</sequence>
<evidence type="ECO:0000259" key="2">
    <source>
        <dbReference type="Pfam" id="PF04536"/>
    </source>
</evidence>
<organism evidence="3 4">
    <name type="scientific">Corynebacterium endometrii</name>
    <dbReference type="NCBI Taxonomy" id="2488819"/>
    <lineage>
        <taxon>Bacteria</taxon>
        <taxon>Bacillati</taxon>
        <taxon>Actinomycetota</taxon>
        <taxon>Actinomycetes</taxon>
        <taxon>Mycobacteriales</taxon>
        <taxon>Corynebacteriaceae</taxon>
        <taxon>Corynebacterium</taxon>
    </lineage>
</organism>
<feature type="coiled-coil region" evidence="1">
    <location>
        <begin position="410"/>
        <end position="444"/>
    </location>
</feature>
<dbReference type="KEGG" id="cee:CENDO_08375"/>
<gene>
    <name evidence="3" type="ORF">CENDO_08375</name>
</gene>
<protein>
    <recommendedName>
        <fullName evidence="2">TPM domain-containing protein</fullName>
    </recommendedName>
</protein>
<evidence type="ECO:0000256" key="1">
    <source>
        <dbReference type="SAM" id="Coils"/>
    </source>
</evidence>
<evidence type="ECO:0000313" key="4">
    <source>
        <dbReference type="Proteomes" id="UP000296352"/>
    </source>
</evidence>
<accession>A0A4P7QGY4</accession>
<name>A0A4P7QGY4_9CORY</name>
<dbReference type="Gene3D" id="3.10.310.50">
    <property type="match status" value="1"/>
</dbReference>
<proteinExistence type="predicted"/>
<feature type="domain" description="TPM" evidence="2">
    <location>
        <begin position="28"/>
        <end position="137"/>
    </location>
</feature>
<dbReference type="AlphaFoldDB" id="A0A4P7QGY4"/>
<evidence type="ECO:0000313" key="3">
    <source>
        <dbReference type="EMBL" id="QCB28945.1"/>
    </source>
</evidence>
<keyword evidence="4" id="KW-1185">Reference proteome</keyword>
<dbReference type="Proteomes" id="UP000296352">
    <property type="component" value="Chromosome"/>
</dbReference>
<reference evidence="3 4" key="1">
    <citation type="submission" date="2019-04" db="EMBL/GenBank/DDBJ databases">
        <title>Corynebacterium endometrii sp. nov., isolated from the uterus of a cow with endometritis.</title>
        <authorList>
            <person name="Ballas P."/>
            <person name="Ruckert C."/>
            <person name="Wagener K."/>
            <person name="Drillich M."/>
            <person name="Kaempfer P."/>
            <person name="Busse H.-J."/>
            <person name="Ehling-Schulz M."/>
        </authorList>
    </citation>
    <scope>NUCLEOTIDE SEQUENCE [LARGE SCALE GENOMIC DNA]</scope>
    <source>
        <strain evidence="3 4">LMM-1653</strain>
    </source>
</reference>
<keyword evidence="1" id="KW-0175">Coiled coil</keyword>
<dbReference type="EMBL" id="CP039247">
    <property type="protein sequence ID" value="QCB28945.1"/>
    <property type="molecule type" value="Genomic_DNA"/>
</dbReference>
<dbReference type="InterPro" id="IPR007621">
    <property type="entry name" value="TPM_dom"/>
</dbReference>
<dbReference type="Pfam" id="PF04536">
    <property type="entry name" value="TPM_phosphatase"/>
    <property type="match status" value="1"/>
</dbReference>